<keyword evidence="3" id="KW-1185">Reference proteome</keyword>
<accession>A0A7I8DCY6</accession>
<sequence>MMRKRGVSKLDLRRTLLFIFSLILAVTGTILYVSAKRSGQSLPYYAMGLLAYGWTFVGFWMIDTAARTYKKKYRDRH</sequence>
<evidence type="ECO:0000313" key="3">
    <source>
        <dbReference type="Proteomes" id="UP000593802"/>
    </source>
</evidence>
<keyword evidence="1" id="KW-0812">Transmembrane</keyword>
<dbReference type="EMBL" id="AP023366">
    <property type="protein sequence ID" value="BCJ88048.1"/>
    <property type="molecule type" value="Genomic_DNA"/>
</dbReference>
<keyword evidence="1" id="KW-1133">Transmembrane helix</keyword>
<proteinExistence type="predicted"/>
<protein>
    <submittedName>
        <fullName evidence="2">Uncharacterized protein</fullName>
    </submittedName>
</protein>
<evidence type="ECO:0000313" key="2">
    <source>
        <dbReference type="EMBL" id="BCJ88048.1"/>
    </source>
</evidence>
<organism evidence="2 3">
    <name type="scientific">Effusibacillus dendaii</name>
    <dbReference type="NCBI Taxonomy" id="2743772"/>
    <lineage>
        <taxon>Bacteria</taxon>
        <taxon>Bacillati</taxon>
        <taxon>Bacillota</taxon>
        <taxon>Bacilli</taxon>
        <taxon>Bacillales</taxon>
        <taxon>Alicyclobacillaceae</taxon>
        <taxon>Effusibacillus</taxon>
    </lineage>
</organism>
<feature type="transmembrane region" description="Helical" evidence="1">
    <location>
        <begin position="45"/>
        <end position="66"/>
    </location>
</feature>
<dbReference type="AlphaFoldDB" id="A0A7I8DCY6"/>
<evidence type="ECO:0000256" key="1">
    <source>
        <dbReference type="SAM" id="Phobius"/>
    </source>
</evidence>
<gene>
    <name evidence="2" type="ORF">skT53_30330</name>
</gene>
<keyword evidence="1" id="KW-0472">Membrane</keyword>
<reference evidence="2 3" key="1">
    <citation type="submission" date="2020-08" db="EMBL/GenBank/DDBJ databases">
        <title>Complete Genome Sequence of Effusibacillus dendaii Strain skT53, Isolated from Farmland soil.</title>
        <authorList>
            <person name="Konishi T."/>
            <person name="Kawasaki H."/>
        </authorList>
    </citation>
    <scope>NUCLEOTIDE SEQUENCE [LARGE SCALE GENOMIC DNA]</scope>
    <source>
        <strain evidence="3">skT53</strain>
    </source>
</reference>
<dbReference type="Proteomes" id="UP000593802">
    <property type="component" value="Chromosome"/>
</dbReference>
<name>A0A7I8DCY6_9BACL</name>
<dbReference type="KEGG" id="eff:skT53_30330"/>